<gene>
    <name evidence="1" type="ORF">ACFPM3_20360</name>
</gene>
<keyword evidence="2" id="KW-1185">Reference proteome</keyword>
<protein>
    <submittedName>
        <fullName evidence="1">Uncharacterized protein</fullName>
    </submittedName>
</protein>
<evidence type="ECO:0000313" key="1">
    <source>
        <dbReference type="EMBL" id="MFC5024485.1"/>
    </source>
</evidence>
<reference evidence="2" key="1">
    <citation type="journal article" date="2019" name="Int. J. Syst. Evol. Microbiol.">
        <title>The Global Catalogue of Microorganisms (GCM) 10K type strain sequencing project: providing services to taxonomists for standard genome sequencing and annotation.</title>
        <authorList>
            <consortium name="The Broad Institute Genomics Platform"/>
            <consortium name="The Broad Institute Genome Sequencing Center for Infectious Disease"/>
            <person name="Wu L."/>
            <person name="Ma J."/>
        </authorList>
    </citation>
    <scope>NUCLEOTIDE SEQUENCE [LARGE SCALE GENOMIC DNA]</scope>
    <source>
        <strain evidence="2">CGMCC 4.1648</strain>
    </source>
</reference>
<dbReference type="Proteomes" id="UP001595829">
    <property type="component" value="Unassembled WGS sequence"/>
</dbReference>
<organism evidence="1 2">
    <name type="scientific">Streptomyces coeruleoprunus</name>
    <dbReference type="NCBI Taxonomy" id="285563"/>
    <lineage>
        <taxon>Bacteria</taxon>
        <taxon>Bacillati</taxon>
        <taxon>Actinomycetota</taxon>
        <taxon>Actinomycetes</taxon>
        <taxon>Kitasatosporales</taxon>
        <taxon>Streptomycetaceae</taxon>
        <taxon>Streptomyces</taxon>
    </lineage>
</organism>
<comment type="caution">
    <text evidence="1">The sequence shown here is derived from an EMBL/GenBank/DDBJ whole genome shotgun (WGS) entry which is preliminary data.</text>
</comment>
<accession>A0ABV9XJI0</accession>
<proteinExistence type="predicted"/>
<name>A0ABV9XJI0_9ACTN</name>
<dbReference type="EMBL" id="JBHSJD010000014">
    <property type="protein sequence ID" value="MFC5024485.1"/>
    <property type="molecule type" value="Genomic_DNA"/>
</dbReference>
<sequence length="57" mass="6991">MKRRKPLLGCRLRHRWSRWALVKVDYADGYEPEARDDLLFRMCRNCGHQEIRERECA</sequence>
<evidence type="ECO:0000313" key="2">
    <source>
        <dbReference type="Proteomes" id="UP001595829"/>
    </source>
</evidence>
<dbReference type="RefSeq" id="WP_345686769.1">
    <property type="nucleotide sequence ID" value="NZ_BAABIT010000001.1"/>
</dbReference>